<dbReference type="InterPro" id="IPR029063">
    <property type="entry name" value="SAM-dependent_MTases_sf"/>
</dbReference>
<evidence type="ECO:0000259" key="2">
    <source>
        <dbReference type="Pfam" id="PF05050"/>
    </source>
</evidence>
<comment type="caution">
    <text evidence="3">The sequence shown here is derived from an EMBL/GenBank/DDBJ whole genome shotgun (WGS) entry which is preliminary data.</text>
</comment>
<proteinExistence type="predicted"/>
<dbReference type="SUPFAM" id="SSF53335">
    <property type="entry name" value="S-adenosyl-L-methionine-dependent methyltransferases"/>
    <property type="match status" value="1"/>
</dbReference>
<dbReference type="InterPro" id="IPR006342">
    <property type="entry name" value="FkbM_mtfrase"/>
</dbReference>
<dbReference type="GO" id="GO:0005794">
    <property type="term" value="C:Golgi apparatus"/>
    <property type="evidence" value="ECO:0007669"/>
    <property type="project" value="TreeGrafter"/>
</dbReference>
<evidence type="ECO:0000256" key="1">
    <source>
        <dbReference type="SAM" id="Phobius"/>
    </source>
</evidence>
<keyword evidence="1" id="KW-0472">Membrane</keyword>
<sequence length="330" mass="37906">MPRGLVTGRQMTRLILTVAMVTFLMMLIQVVISRRALLHRMTRGTKQLLQHSTHTNNNNHDMEEELLKQGWTNTTDPHLLKWLKETDGGGRVFQTSLRPYNVTDHNYGNFKDSVVFKFYEKHITKLLSNKVGGFFVEAGALDGYILSNTLALERFRAWSGLLVEPRPDMFQQLLQKQRKSFAARFCLAEKPYLYKTKFWLSPDFVKDNIAFGAVGSRVYDKVQADERESGSLVNVLCIPLASLLINLAVTYVDLFVVDVEGSEWGVLDNFPFHQITVDMLAVERKDKGQEDRKAFIKMVRSKGFGLLDNLKEDYIFVRKTAEFIVLEDEP</sequence>
<organism evidence="3 4">
    <name type="scientific">Petrolisthes manimaculis</name>
    <dbReference type="NCBI Taxonomy" id="1843537"/>
    <lineage>
        <taxon>Eukaryota</taxon>
        <taxon>Metazoa</taxon>
        <taxon>Ecdysozoa</taxon>
        <taxon>Arthropoda</taxon>
        <taxon>Crustacea</taxon>
        <taxon>Multicrustacea</taxon>
        <taxon>Malacostraca</taxon>
        <taxon>Eumalacostraca</taxon>
        <taxon>Eucarida</taxon>
        <taxon>Decapoda</taxon>
        <taxon>Pleocyemata</taxon>
        <taxon>Anomura</taxon>
        <taxon>Galatheoidea</taxon>
        <taxon>Porcellanidae</taxon>
        <taxon>Petrolisthes</taxon>
    </lineage>
</organism>
<dbReference type="GO" id="GO:0031902">
    <property type="term" value="C:late endosome membrane"/>
    <property type="evidence" value="ECO:0007669"/>
    <property type="project" value="TreeGrafter"/>
</dbReference>
<dbReference type="Pfam" id="PF05050">
    <property type="entry name" value="Methyltransf_21"/>
    <property type="match status" value="1"/>
</dbReference>
<evidence type="ECO:0000313" key="3">
    <source>
        <dbReference type="EMBL" id="KAK4314007.1"/>
    </source>
</evidence>
<dbReference type="PANTHER" id="PTHR34009">
    <property type="entry name" value="PROTEIN STAR"/>
    <property type="match status" value="1"/>
</dbReference>
<dbReference type="Proteomes" id="UP001292094">
    <property type="component" value="Unassembled WGS sequence"/>
</dbReference>
<evidence type="ECO:0000313" key="4">
    <source>
        <dbReference type="Proteomes" id="UP001292094"/>
    </source>
</evidence>
<feature type="domain" description="Methyltransferase FkbM" evidence="2">
    <location>
        <begin position="138"/>
        <end position="300"/>
    </location>
</feature>
<keyword evidence="1" id="KW-0812">Transmembrane</keyword>
<reference evidence="3" key="1">
    <citation type="submission" date="2023-11" db="EMBL/GenBank/DDBJ databases">
        <title>Genome assemblies of two species of porcelain crab, Petrolisthes cinctipes and Petrolisthes manimaculis (Anomura: Porcellanidae).</title>
        <authorList>
            <person name="Angst P."/>
        </authorList>
    </citation>
    <scope>NUCLEOTIDE SEQUENCE</scope>
    <source>
        <strain evidence="3">PB745_02</strain>
        <tissue evidence="3">Gill</tissue>
    </source>
</reference>
<protein>
    <recommendedName>
        <fullName evidence="2">Methyltransferase FkbM domain-containing protein</fullName>
    </recommendedName>
</protein>
<name>A0AAE1PVI8_9EUCA</name>
<dbReference type="EMBL" id="JAWZYT010001249">
    <property type="protein sequence ID" value="KAK4314007.1"/>
    <property type="molecule type" value="Genomic_DNA"/>
</dbReference>
<dbReference type="Gene3D" id="3.40.50.150">
    <property type="entry name" value="Vaccinia Virus protein VP39"/>
    <property type="match status" value="1"/>
</dbReference>
<gene>
    <name evidence="3" type="ORF">Pmani_014670</name>
</gene>
<dbReference type="GO" id="GO:0005789">
    <property type="term" value="C:endoplasmic reticulum membrane"/>
    <property type="evidence" value="ECO:0007669"/>
    <property type="project" value="TreeGrafter"/>
</dbReference>
<dbReference type="InterPro" id="IPR053202">
    <property type="entry name" value="EGF_Rcpt_Signaling_Reg"/>
</dbReference>
<accession>A0AAE1PVI8</accession>
<dbReference type="GO" id="GO:0005886">
    <property type="term" value="C:plasma membrane"/>
    <property type="evidence" value="ECO:0007669"/>
    <property type="project" value="TreeGrafter"/>
</dbReference>
<dbReference type="GO" id="GO:0006888">
    <property type="term" value="P:endoplasmic reticulum to Golgi vesicle-mediated transport"/>
    <property type="evidence" value="ECO:0007669"/>
    <property type="project" value="TreeGrafter"/>
</dbReference>
<dbReference type="GO" id="GO:0016197">
    <property type="term" value="P:endosomal transport"/>
    <property type="evidence" value="ECO:0007669"/>
    <property type="project" value="TreeGrafter"/>
</dbReference>
<dbReference type="PANTHER" id="PTHR34009:SF2">
    <property type="entry name" value="PROTEIN STAR"/>
    <property type="match status" value="1"/>
</dbReference>
<keyword evidence="4" id="KW-1185">Reference proteome</keyword>
<keyword evidence="1" id="KW-1133">Transmembrane helix</keyword>
<feature type="transmembrane region" description="Helical" evidence="1">
    <location>
        <begin position="12"/>
        <end position="32"/>
    </location>
</feature>
<dbReference type="AlphaFoldDB" id="A0AAE1PVI8"/>